<evidence type="ECO:0008006" key="3">
    <source>
        <dbReference type="Google" id="ProtNLM"/>
    </source>
</evidence>
<evidence type="ECO:0000313" key="2">
    <source>
        <dbReference type="Proteomes" id="UP000236594"/>
    </source>
</evidence>
<dbReference type="PANTHER" id="PTHR32305:SF15">
    <property type="entry name" value="PROTEIN RHSA-RELATED"/>
    <property type="match status" value="1"/>
</dbReference>
<evidence type="ECO:0000313" key="1">
    <source>
        <dbReference type="EMBL" id="PWN71053.1"/>
    </source>
</evidence>
<reference evidence="1 2" key="1">
    <citation type="submission" date="2018-04" db="EMBL/GenBank/DDBJ databases">
        <title>Draft Genome Sequence of Phosphate-Solubilizing Chryseobacterium sp. ISE14 that is a Biocontrol and Plant Growth-Promoting Rhizobacterium Isolated from Cucumber.</title>
        <authorList>
            <person name="Jeong J.-J."/>
            <person name="Sang M.K."/>
            <person name="Choi I.-G."/>
            <person name="Kim K.D."/>
        </authorList>
    </citation>
    <scope>NUCLEOTIDE SEQUENCE [LARGE SCALE GENOMIC DNA]</scope>
    <source>
        <strain evidence="1 2">ISE14</strain>
    </source>
</reference>
<dbReference type="OrthoDB" id="793715at2"/>
<dbReference type="AlphaFoldDB" id="A0A316XFW0"/>
<organism evidence="1 2">
    <name type="scientific">Chryseobacterium phosphatilyticum</name>
    <dbReference type="NCBI Taxonomy" id="475075"/>
    <lineage>
        <taxon>Bacteria</taxon>
        <taxon>Pseudomonadati</taxon>
        <taxon>Bacteroidota</taxon>
        <taxon>Flavobacteriia</taxon>
        <taxon>Flavobacteriales</taxon>
        <taxon>Weeksellaceae</taxon>
        <taxon>Chryseobacterium group</taxon>
        <taxon>Chryseobacterium</taxon>
    </lineage>
</organism>
<accession>A0A316XFW0</accession>
<comment type="caution">
    <text evidence="1">The sequence shown here is derived from an EMBL/GenBank/DDBJ whole genome shotgun (WGS) entry which is preliminary data.</text>
</comment>
<dbReference type="PANTHER" id="PTHR32305">
    <property type="match status" value="1"/>
</dbReference>
<dbReference type="InterPro" id="IPR022385">
    <property type="entry name" value="Rhs_assc_core"/>
</dbReference>
<dbReference type="Gene3D" id="2.180.10.10">
    <property type="entry name" value="RHS repeat-associated core"/>
    <property type="match status" value="1"/>
</dbReference>
<sequence>MGMYDYGARMYMPDIGRWGVTDAMAEQFSSLSPYNYALNTPIMVVDPDGNYAVTYTGAAAQEAFRAYRESMSINETSNYFSGFNFMPNWHRDEKGNLVKDKGDNVKTLREYINKNYKEAKLTSSAANTLYATLKNGKVNLNQLNPETLNQNLFGYNYPGPDNPKKYNGESDYSVAPTEIEVPAYLHDKDYDELGAKGANGLFANPATISADNRFVERMGKLSDKYQKEGKYKLMLQSTIIGNGLGAASAPKQIISKVKAAITVPSILTHP</sequence>
<proteinExistence type="predicted"/>
<protein>
    <recommendedName>
        <fullName evidence="3">RHS repeat-associated core domain-containing protein</fullName>
    </recommendedName>
</protein>
<dbReference type="EMBL" id="PPED02000001">
    <property type="protein sequence ID" value="PWN71053.1"/>
    <property type="molecule type" value="Genomic_DNA"/>
</dbReference>
<dbReference type="InterPro" id="IPR050708">
    <property type="entry name" value="T6SS_VgrG/RHS"/>
</dbReference>
<name>A0A316XFW0_9FLAO</name>
<dbReference type="Proteomes" id="UP000236594">
    <property type="component" value="Unassembled WGS sequence"/>
</dbReference>
<dbReference type="NCBIfam" id="TIGR03696">
    <property type="entry name" value="Rhs_assc_core"/>
    <property type="match status" value="1"/>
</dbReference>
<gene>
    <name evidence="1" type="ORF">C1631_000030</name>
</gene>
<keyword evidence="2" id="KW-1185">Reference proteome</keyword>